<keyword evidence="3" id="KW-1185">Reference proteome</keyword>
<evidence type="ECO:0000256" key="1">
    <source>
        <dbReference type="SAM" id="MobiDB-lite"/>
    </source>
</evidence>
<evidence type="ECO:0000313" key="3">
    <source>
        <dbReference type="Proteomes" id="UP001295794"/>
    </source>
</evidence>
<dbReference type="Proteomes" id="UP001295794">
    <property type="component" value="Unassembled WGS sequence"/>
</dbReference>
<protein>
    <submittedName>
        <fullName evidence="2">Uncharacterized protein</fullName>
    </submittedName>
</protein>
<comment type="caution">
    <text evidence="2">The sequence shown here is derived from an EMBL/GenBank/DDBJ whole genome shotgun (WGS) entry which is preliminary data.</text>
</comment>
<dbReference type="EMBL" id="CAVNYO010000169">
    <property type="protein sequence ID" value="CAK5271256.1"/>
    <property type="molecule type" value="Genomic_DNA"/>
</dbReference>
<dbReference type="Gene3D" id="2.40.70.10">
    <property type="entry name" value="Acid Proteases"/>
    <property type="match status" value="1"/>
</dbReference>
<evidence type="ECO:0000313" key="2">
    <source>
        <dbReference type="EMBL" id="CAK5271256.1"/>
    </source>
</evidence>
<feature type="compositionally biased region" description="Basic and acidic residues" evidence="1">
    <location>
        <begin position="106"/>
        <end position="115"/>
    </location>
</feature>
<accession>A0AAD2K0I5</accession>
<organism evidence="2 3">
    <name type="scientific">Mycena citricolor</name>
    <dbReference type="NCBI Taxonomy" id="2018698"/>
    <lineage>
        <taxon>Eukaryota</taxon>
        <taxon>Fungi</taxon>
        <taxon>Dikarya</taxon>
        <taxon>Basidiomycota</taxon>
        <taxon>Agaricomycotina</taxon>
        <taxon>Agaricomycetes</taxon>
        <taxon>Agaricomycetidae</taxon>
        <taxon>Agaricales</taxon>
        <taxon>Marasmiineae</taxon>
        <taxon>Mycenaceae</taxon>
        <taxon>Mycena</taxon>
    </lineage>
</organism>
<name>A0AAD2K0I5_9AGAR</name>
<dbReference type="AlphaFoldDB" id="A0AAD2K0I5"/>
<feature type="compositionally biased region" description="Low complexity" evidence="1">
    <location>
        <begin position="58"/>
        <end position="78"/>
    </location>
</feature>
<dbReference type="InterPro" id="IPR021109">
    <property type="entry name" value="Peptidase_aspartic_dom_sf"/>
</dbReference>
<reference evidence="2" key="1">
    <citation type="submission" date="2023-11" db="EMBL/GenBank/DDBJ databases">
        <authorList>
            <person name="De Vega J J."/>
            <person name="De Vega J J."/>
        </authorList>
    </citation>
    <scope>NUCLEOTIDE SEQUENCE</scope>
</reference>
<dbReference type="SUPFAM" id="SSF50630">
    <property type="entry name" value="Acid proteases"/>
    <property type="match status" value="1"/>
</dbReference>
<feature type="region of interest" description="Disordered" evidence="1">
    <location>
        <begin position="40"/>
        <end position="134"/>
    </location>
</feature>
<sequence length="568" mass="62526">MDLSFDEDGFLCVPLMFQSFDLFQGALKYEEIAHARHPVSSRAQDVMSPEAVPPAPTFSPASHTPSASSLASPSAGHPNTAEATRNSAQIAAKVSTAAAAAARTTTESEQRRPVDTRSQSSSSPPQPVVDDVGRYPTHGELHTHTALGAIGSDIFYAGYMSANLVVGNRDNRNRPPVVIPVLLDLGFSYRFFYNAMCKVEGGKELIGLSVLNPLVHYSVDYTDDGTDVSYQYEQSGLEVNFHNERWAKYLAISDQFFFPPLNCRNLLDDRSLTPSQALRHWKTLHFGSSYDISADLHNDPVHASGVLGLGPDIVKAVPPTAKKPRLPSFLEQLEGIISDCVMTVIFSRQHGTVYFGPRPMLGRPRGHPGEHLGRWFSDIPVLPGGPFWQISGSRRQVNGIDYPSLESKILFDSGCNCSYFGKAFVKAIYEAISKDCIRDERGRWPLWLIPDTIRSVDIEIKIGLGDDIDSASVFSPEIVQTGTVTKVLTGGEMRDFHVGVFQEKHNETDSDILGLTCVMNLQLVFKFPRGDLRSVSWREKSCASALGKPDLMTLNPEKTAFLRYGRAG</sequence>
<proteinExistence type="predicted"/>
<feature type="compositionally biased region" description="Low complexity" evidence="1">
    <location>
        <begin position="88"/>
        <end position="105"/>
    </location>
</feature>
<gene>
    <name evidence="2" type="ORF">MYCIT1_LOCUS16178</name>
</gene>